<evidence type="ECO:0000256" key="1">
    <source>
        <dbReference type="SAM" id="Phobius"/>
    </source>
</evidence>
<sequence length="320" mass="34108">MPDPTAPAPPLSTAAMLAALLAMPSLMLALVAGSALACAPLLIWAGRRPAPVRLSEGLAHLSGDDRTEPVVELPADAGRLDRFGAWLATRRIGAVPERTRRVLSLQGRSVGDLLVEKSVWVLGGLMVPLIAQMSAQLMGMALPVTPVLLSLVLGVGGWFLPDLRLRSEQKAVHQDAAEAVLTFVDLVTLSRLANQSASRAVLEASQISDHPVMVRIRTSLERSRLEQQAPWAGLQRLSRELDLPGLGDLVEVLTLDDQGASLVATLRARAAEMRDAHLTQEKLAAHQVSESMTVWMVVPVLVLGLVLLTPPLLSLSGVAP</sequence>
<evidence type="ECO:0000313" key="3">
    <source>
        <dbReference type="Proteomes" id="UP000277858"/>
    </source>
</evidence>
<gene>
    <name evidence="2" type="ORF">NCTC13652_01727</name>
</gene>
<keyword evidence="1" id="KW-0472">Membrane</keyword>
<dbReference type="STRING" id="1122997.GCA_000425285_00095"/>
<feature type="transmembrane region" description="Helical" evidence="1">
    <location>
        <begin position="20"/>
        <end position="45"/>
    </location>
</feature>
<dbReference type="Proteomes" id="UP000277858">
    <property type="component" value="Chromosome"/>
</dbReference>
<keyword evidence="3" id="KW-1185">Reference proteome</keyword>
<evidence type="ECO:0008006" key="4">
    <source>
        <dbReference type="Google" id="ProtNLM"/>
    </source>
</evidence>
<dbReference type="PANTHER" id="PTHR35007:SF1">
    <property type="entry name" value="PILUS ASSEMBLY PROTEIN"/>
    <property type="match status" value="1"/>
</dbReference>
<dbReference type="AlphaFoldDB" id="A0A448P026"/>
<evidence type="ECO:0000313" key="2">
    <source>
        <dbReference type="EMBL" id="VEI03520.1"/>
    </source>
</evidence>
<dbReference type="EMBL" id="LR134473">
    <property type="protein sequence ID" value="VEI03520.1"/>
    <property type="molecule type" value="Genomic_DNA"/>
</dbReference>
<proteinExistence type="predicted"/>
<feature type="transmembrane region" description="Helical" evidence="1">
    <location>
        <begin position="292"/>
        <end position="313"/>
    </location>
</feature>
<reference evidence="2 3" key="1">
    <citation type="submission" date="2018-12" db="EMBL/GenBank/DDBJ databases">
        <authorList>
            <consortium name="Pathogen Informatics"/>
        </authorList>
    </citation>
    <scope>NUCLEOTIDE SEQUENCE [LARGE SCALE GENOMIC DNA]</scope>
    <source>
        <strain evidence="2 3">NCTC13652</strain>
    </source>
</reference>
<protein>
    <recommendedName>
        <fullName evidence="4">Flp pilus assembly protein TadB</fullName>
    </recommendedName>
</protein>
<name>A0A448P026_9ACTN</name>
<feature type="transmembrane region" description="Helical" evidence="1">
    <location>
        <begin position="110"/>
        <end position="131"/>
    </location>
</feature>
<organism evidence="2 3">
    <name type="scientific">Acidipropionibacterium jensenii</name>
    <dbReference type="NCBI Taxonomy" id="1749"/>
    <lineage>
        <taxon>Bacteria</taxon>
        <taxon>Bacillati</taxon>
        <taxon>Actinomycetota</taxon>
        <taxon>Actinomycetes</taxon>
        <taxon>Propionibacteriales</taxon>
        <taxon>Propionibacteriaceae</taxon>
        <taxon>Acidipropionibacterium</taxon>
    </lineage>
</organism>
<feature type="transmembrane region" description="Helical" evidence="1">
    <location>
        <begin position="137"/>
        <end position="160"/>
    </location>
</feature>
<keyword evidence="1" id="KW-0812">Transmembrane</keyword>
<dbReference type="PANTHER" id="PTHR35007">
    <property type="entry name" value="INTEGRAL MEMBRANE PROTEIN-RELATED"/>
    <property type="match status" value="1"/>
</dbReference>
<accession>A0A448P026</accession>
<keyword evidence="1" id="KW-1133">Transmembrane helix</keyword>